<keyword evidence="5" id="KW-0808">Transferase</keyword>
<comment type="similarity">
    <text evidence="1">Belongs to the LytR/CpsA/Psr (LCP) family.</text>
</comment>
<dbReference type="EMBL" id="CABWKQ010000020">
    <property type="protein sequence ID" value="VWX35843.1"/>
    <property type="molecule type" value="Genomic_DNA"/>
</dbReference>
<keyword evidence="6" id="KW-1185">Reference proteome</keyword>
<dbReference type="Proteomes" id="UP000439752">
    <property type="component" value="Unassembled WGS sequence"/>
</dbReference>
<dbReference type="EC" id="2.7.8.-" evidence="5"/>
<dbReference type="InterPro" id="IPR004474">
    <property type="entry name" value="LytR_CpsA_psr"/>
</dbReference>
<proteinExistence type="inferred from homology"/>
<evidence type="ECO:0000256" key="3">
    <source>
        <dbReference type="SAM" id="Phobius"/>
    </source>
</evidence>
<keyword evidence="3" id="KW-1133">Transmembrane helix</keyword>
<keyword evidence="3" id="KW-0472">Membrane</keyword>
<protein>
    <submittedName>
        <fullName evidence="5">Polyisoprenyl-teichoic acid--peptidoglycan teichoic acid transferase TagT</fullName>
        <ecNumber evidence="5">2.7.8.-</ecNumber>
    </submittedName>
</protein>
<dbReference type="Gene3D" id="3.40.630.190">
    <property type="entry name" value="LCP protein"/>
    <property type="match status" value="1"/>
</dbReference>
<accession>A0A653IAR8</accession>
<evidence type="ECO:0000259" key="4">
    <source>
        <dbReference type="Pfam" id="PF03816"/>
    </source>
</evidence>
<feature type="region of interest" description="Disordered" evidence="2">
    <location>
        <begin position="320"/>
        <end position="345"/>
    </location>
</feature>
<organism evidence="5 6">
    <name type="scientific">Exiguobacterium oxidotolerans</name>
    <dbReference type="NCBI Taxonomy" id="223958"/>
    <lineage>
        <taxon>Bacteria</taxon>
        <taxon>Bacillati</taxon>
        <taxon>Bacillota</taxon>
        <taxon>Bacilli</taxon>
        <taxon>Bacillales</taxon>
        <taxon>Bacillales Family XII. Incertae Sedis</taxon>
        <taxon>Exiguobacterium</taxon>
    </lineage>
</organism>
<dbReference type="Pfam" id="PF03816">
    <property type="entry name" value="LytR_cpsA_psr"/>
    <property type="match status" value="1"/>
</dbReference>
<name>A0A653IAR8_9BACL</name>
<evidence type="ECO:0000313" key="6">
    <source>
        <dbReference type="Proteomes" id="UP000439752"/>
    </source>
</evidence>
<dbReference type="PANTHER" id="PTHR33392">
    <property type="entry name" value="POLYISOPRENYL-TEICHOIC ACID--PEPTIDOGLYCAN TEICHOIC ACID TRANSFERASE TAGU"/>
    <property type="match status" value="1"/>
</dbReference>
<evidence type="ECO:0000313" key="5">
    <source>
        <dbReference type="EMBL" id="VWX35843.1"/>
    </source>
</evidence>
<dbReference type="RefSeq" id="WP_159173370.1">
    <property type="nucleotide sequence ID" value="NZ_LR732312.1"/>
</dbReference>
<sequence length="345" mass="37794">MKDSTRSRSNKRKSKHSWFKIFVTVFLIVLVTGGATFAYVAHKTFQTANKTEVKLSRGEKSEKRPAAVDLTKDHFSVLLVGTDERPGDTASRSDTMIVATFNKAEKKVSMLSIPRDSLVMIPSVGYEDKINHSYAFGGIDSTIETVENLLDIPIDYYGSINFNGVVAIVDAIGGVDVDVKLPIDTLDSSDQQSGVKLDPGVQTLTGEEALAYARMRYEDPEGDIGRTKRQQQILQAIIDESTSLGSITKLNQLMQATGDNFQTNMSLTEAFQLQPFVKSLATVNRIDLEGSDARINGGYYYKLDKASLKEAKAILKEQLALPTNQASEAPADDSETTDDTSTEAN</sequence>
<feature type="compositionally biased region" description="Acidic residues" evidence="2">
    <location>
        <begin position="330"/>
        <end position="345"/>
    </location>
</feature>
<dbReference type="InterPro" id="IPR050922">
    <property type="entry name" value="LytR/CpsA/Psr_CW_biosynth"/>
</dbReference>
<evidence type="ECO:0000256" key="1">
    <source>
        <dbReference type="ARBA" id="ARBA00006068"/>
    </source>
</evidence>
<reference evidence="5 6" key="1">
    <citation type="submission" date="2019-10" db="EMBL/GenBank/DDBJ databases">
        <authorList>
            <person name="Karimi E."/>
        </authorList>
    </citation>
    <scope>NUCLEOTIDE SEQUENCE [LARGE SCALE GENOMIC DNA]</scope>
    <source>
        <strain evidence="5">Exiguobacterium sp. 9Y</strain>
    </source>
</reference>
<gene>
    <name evidence="5" type="primary">tagT</name>
    <name evidence="5" type="ORF">EXIGUO9Y_270006</name>
</gene>
<evidence type="ECO:0000256" key="2">
    <source>
        <dbReference type="SAM" id="MobiDB-lite"/>
    </source>
</evidence>
<feature type="domain" description="Cell envelope-related transcriptional attenuator" evidence="4">
    <location>
        <begin position="92"/>
        <end position="241"/>
    </location>
</feature>
<keyword evidence="3" id="KW-0812">Transmembrane</keyword>
<feature type="transmembrane region" description="Helical" evidence="3">
    <location>
        <begin position="21"/>
        <end position="41"/>
    </location>
</feature>
<dbReference type="PANTHER" id="PTHR33392:SF6">
    <property type="entry name" value="POLYISOPRENYL-TEICHOIC ACID--PEPTIDOGLYCAN TEICHOIC ACID TRANSFERASE TAGU"/>
    <property type="match status" value="1"/>
</dbReference>
<dbReference type="AlphaFoldDB" id="A0A653IAR8"/>
<dbReference type="GO" id="GO:0016740">
    <property type="term" value="F:transferase activity"/>
    <property type="evidence" value="ECO:0007669"/>
    <property type="project" value="UniProtKB-KW"/>
</dbReference>
<dbReference type="NCBIfam" id="TIGR00350">
    <property type="entry name" value="lytR_cpsA_psr"/>
    <property type="match status" value="1"/>
</dbReference>